<organism evidence="4 5">
    <name type="scientific">Xylona heveae (strain CBS 132557 / TC161)</name>
    <dbReference type="NCBI Taxonomy" id="1328760"/>
    <lineage>
        <taxon>Eukaryota</taxon>
        <taxon>Fungi</taxon>
        <taxon>Dikarya</taxon>
        <taxon>Ascomycota</taxon>
        <taxon>Pezizomycotina</taxon>
        <taxon>Xylonomycetes</taxon>
        <taxon>Xylonales</taxon>
        <taxon>Xylonaceae</taxon>
        <taxon>Xylona</taxon>
    </lineage>
</organism>
<protein>
    <recommendedName>
        <fullName evidence="3">Acyltransferase 3 domain-containing protein</fullName>
    </recommendedName>
</protein>
<sequence>METAWSRLEDGSPSNEESNEMTQMSNGGPQPVVLFDRFFHALRSIGLLLLPSPIAVYCGIVREEYGYLGTTKYLTGLRGAASLAVFAEHFLMRFHPHMLDEYGSHPRVYQLPGIRLLYSGSVMVSIFFFISGFSLSIQPLKAIYSKDWEHLHHVIFSASLRRAVRLILPPAIITFVVMIGVRFGLYQAHYDGPVDMDLTGPARLPTFALQFLDWMEYVLGRLIYPDTWLRPLPNVTESDYAVPLYTIPQELWSSFILFMVIIALSKVKPAFRLTTVFFLIVFSAWSMRKEISCFLGGMILAELHLRLEINTGPKPLGSTSKVRNYLPLCLWTFVLGLGVWLGSIPHARGAYGSSSLGYCTISKLIPWNSNVYTVGAGLMVLAIDRLPFLRALFSCPPAQYLGQISFALYIVHWPILASWGWAVVPFMWKVTGNDTAVRYEAGFALAVFCVTPVVLWAADFMGRPKKKLWSRRVKQVGEKSNGHATAPTEPELGNIQAGTEDVFPQRSPEKTPEREWDDETILVSNVLPSPALSPPCRENQQQQADSPVHESPQKQQQLSSVVEELQDKTQSLRQNTVPIEEDNVVTSHIIPRGFESDSGNRGTKETALDSADDLISQEVLDTDFSAWSPIVFESESNNFFSSHEKSIAIGTPSSNRQSEMPLPSTSSSKSSSSSPSNHRQERVAISKATEAWT</sequence>
<dbReference type="EMBL" id="KV407459">
    <property type="protein sequence ID" value="KZF21986.1"/>
    <property type="molecule type" value="Genomic_DNA"/>
</dbReference>
<dbReference type="PANTHER" id="PTHR23028:SF134">
    <property type="entry name" value="PUTATIVE (AFU_ORTHOLOGUE AFUA_4G08520)-RELATED"/>
    <property type="match status" value="1"/>
</dbReference>
<dbReference type="InterPro" id="IPR050879">
    <property type="entry name" value="Acyltransferase_3"/>
</dbReference>
<dbReference type="GO" id="GO:0016747">
    <property type="term" value="F:acyltransferase activity, transferring groups other than amino-acyl groups"/>
    <property type="evidence" value="ECO:0007669"/>
    <property type="project" value="InterPro"/>
</dbReference>
<accession>A0A165GBE4</accession>
<gene>
    <name evidence="4" type="ORF">L228DRAFT_283188</name>
</gene>
<dbReference type="Pfam" id="PF01757">
    <property type="entry name" value="Acyl_transf_3"/>
    <property type="match status" value="1"/>
</dbReference>
<dbReference type="RefSeq" id="XP_018187541.1">
    <property type="nucleotide sequence ID" value="XM_018336089.1"/>
</dbReference>
<reference evidence="4 5" key="1">
    <citation type="journal article" date="2016" name="Fungal Biol.">
        <title>The genome of Xylona heveae provides a window into fungal endophytism.</title>
        <authorList>
            <person name="Gazis R."/>
            <person name="Kuo A."/>
            <person name="Riley R."/>
            <person name="LaButti K."/>
            <person name="Lipzen A."/>
            <person name="Lin J."/>
            <person name="Amirebrahimi M."/>
            <person name="Hesse C.N."/>
            <person name="Spatafora J.W."/>
            <person name="Henrissat B."/>
            <person name="Hainaut M."/>
            <person name="Grigoriev I.V."/>
            <person name="Hibbett D.S."/>
        </authorList>
    </citation>
    <scope>NUCLEOTIDE SEQUENCE [LARGE SCALE GENOMIC DNA]</scope>
    <source>
        <strain evidence="4 5">TC161</strain>
    </source>
</reference>
<feature type="region of interest" description="Disordered" evidence="1">
    <location>
        <begin position="1"/>
        <end position="25"/>
    </location>
</feature>
<feature type="transmembrane region" description="Helical" evidence="2">
    <location>
        <begin position="41"/>
        <end position="61"/>
    </location>
</feature>
<evidence type="ECO:0000313" key="4">
    <source>
        <dbReference type="EMBL" id="KZF21986.1"/>
    </source>
</evidence>
<dbReference type="AlphaFoldDB" id="A0A165GBE4"/>
<dbReference type="Proteomes" id="UP000076632">
    <property type="component" value="Unassembled WGS sequence"/>
</dbReference>
<keyword evidence="5" id="KW-1185">Reference proteome</keyword>
<proteinExistence type="predicted"/>
<dbReference type="InterPro" id="IPR002656">
    <property type="entry name" value="Acyl_transf_3_dom"/>
</dbReference>
<dbReference type="STRING" id="1328760.A0A165GBE4"/>
<keyword evidence="2" id="KW-0472">Membrane</keyword>
<dbReference type="OMA" id="YHIISAF"/>
<feature type="region of interest" description="Disordered" evidence="1">
    <location>
        <begin position="472"/>
        <end position="559"/>
    </location>
</feature>
<evidence type="ECO:0000256" key="1">
    <source>
        <dbReference type="SAM" id="MobiDB-lite"/>
    </source>
</evidence>
<evidence type="ECO:0000256" key="2">
    <source>
        <dbReference type="SAM" id="Phobius"/>
    </source>
</evidence>
<feature type="transmembrane region" description="Helical" evidence="2">
    <location>
        <begin position="270"/>
        <end position="287"/>
    </location>
</feature>
<feature type="transmembrane region" description="Helical" evidence="2">
    <location>
        <begin position="244"/>
        <end position="264"/>
    </location>
</feature>
<evidence type="ECO:0000259" key="3">
    <source>
        <dbReference type="Pfam" id="PF01757"/>
    </source>
</evidence>
<feature type="transmembrane region" description="Helical" evidence="2">
    <location>
        <begin position="442"/>
        <end position="462"/>
    </location>
</feature>
<feature type="domain" description="Acyltransferase 3" evidence="3">
    <location>
        <begin position="72"/>
        <end position="454"/>
    </location>
</feature>
<dbReference type="GeneID" id="28901226"/>
<keyword evidence="2" id="KW-1133">Transmembrane helix</keyword>
<keyword evidence="2" id="KW-0812">Transmembrane</keyword>
<feature type="transmembrane region" description="Helical" evidence="2">
    <location>
        <begin position="166"/>
        <end position="186"/>
    </location>
</feature>
<dbReference type="InParanoid" id="A0A165GBE4"/>
<feature type="compositionally biased region" description="Low complexity" evidence="1">
    <location>
        <begin position="658"/>
        <end position="676"/>
    </location>
</feature>
<feature type="transmembrane region" description="Helical" evidence="2">
    <location>
        <begin position="404"/>
        <end position="422"/>
    </location>
</feature>
<feature type="compositionally biased region" description="Polar residues" evidence="1">
    <location>
        <begin position="12"/>
        <end position="25"/>
    </location>
</feature>
<feature type="transmembrane region" description="Helical" evidence="2">
    <location>
        <begin position="325"/>
        <end position="344"/>
    </location>
</feature>
<feature type="transmembrane region" description="Helical" evidence="2">
    <location>
        <begin position="364"/>
        <end position="383"/>
    </location>
</feature>
<dbReference type="PANTHER" id="PTHR23028">
    <property type="entry name" value="ACETYLTRANSFERASE"/>
    <property type="match status" value="1"/>
</dbReference>
<feature type="transmembrane region" description="Helical" evidence="2">
    <location>
        <begin position="116"/>
        <end position="137"/>
    </location>
</feature>
<dbReference type="OrthoDB" id="5819582at2759"/>
<evidence type="ECO:0000313" key="5">
    <source>
        <dbReference type="Proteomes" id="UP000076632"/>
    </source>
</evidence>
<feature type="transmembrane region" description="Helical" evidence="2">
    <location>
        <begin position="73"/>
        <end position="92"/>
    </location>
</feature>
<name>A0A165GBE4_XYLHT</name>
<feature type="region of interest" description="Disordered" evidence="1">
    <location>
        <begin position="648"/>
        <end position="693"/>
    </location>
</feature>